<feature type="region of interest" description="Disordered" evidence="6">
    <location>
        <begin position="369"/>
        <end position="388"/>
    </location>
</feature>
<evidence type="ECO:0000256" key="3">
    <source>
        <dbReference type="ARBA" id="ARBA00023136"/>
    </source>
</evidence>
<dbReference type="Proteomes" id="UP000288178">
    <property type="component" value="Unassembled WGS sequence"/>
</dbReference>
<comment type="caution">
    <text evidence="9">The sequence shown here is derived from an EMBL/GenBank/DDBJ whole genome shotgun (WGS) entry which is preliminary data.</text>
</comment>
<feature type="domain" description="TonB-dependent receptor plug" evidence="8">
    <location>
        <begin position="34"/>
        <end position="136"/>
    </location>
</feature>
<dbReference type="OrthoDB" id="8727862at2"/>
<dbReference type="InterPro" id="IPR012910">
    <property type="entry name" value="Plug_dom"/>
</dbReference>
<evidence type="ECO:0000259" key="7">
    <source>
        <dbReference type="Pfam" id="PF00593"/>
    </source>
</evidence>
<evidence type="ECO:0000256" key="4">
    <source>
        <dbReference type="ARBA" id="ARBA00023237"/>
    </source>
</evidence>
<dbReference type="PANTHER" id="PTHR40980">
    <property type="entry name" value="PLUG DOMAIN-CONTAINING PROTEIN"/>
    <property type="match status" value="1"/>
</dbReference>
<evidence type="ECO:0000256" key="6">
    <source>
        <dbReference type="SAM" id="MobiDB-lite"/>
    </source>
</evidence>
<sequence length="917" mass="97677">MLASGAAMAQQVAETQTVTVTGIRAAIESAISTKKDADTIVEAITSEDLGKLPEPSVADAMARLPGVAAQRNKGSGKAQSISVRGMSPDFNGGLLNGREVASSGNSRGVDFDLYPAELLNSVLVYKTPHAGLMGQGLSSTIDLRTIRPLDSRERQVALNYRDQRTGIDNGVPNGEGSGDRMSFSYVDQFMNRTLGVGIGAVKFTEKGAAQLRVNTWGGWTPTLDYNGEQVGVPGGFGRDIEYSDQEREGLMGVLQWRPSKNFETVLDVFQSKGRSAAFKKGIEGFVGGNSDGHNYRTSPPTLVNATVANGIATSGTIDNFKGVIRNHNEGADDKADAWGLNAKWKLDTWTLTGDIAQSKVTKTSARYETTAGLPGNGNTAQSQGFPATPGATGTVSWTGFDGSNHGDLKFTSSTDFADRSVVQLTDVMGWGGGPNSPQAGYVASPKLSDTIDNLRLSAQHDLSWGPVSRVSLGLNQVNREKRSTTQEGFLVINGGADGFAGVAVPGSSTLVVDGINIATWDPRNSLGSIYQLRPNTYGTVINRNWGVDEDVTTGYAKADMDGELFGFPFSGNFGAQLVRTKQRSSGFVNDAGQCAGTTPDTCTSQSGGKTYSDVLPSLNLSLEVAPDTVARLGLGKTLSRPKMNDMRASIDAPSIVTPTDPGEQSYFAAGGGNPELEPFRATALDISLEKYFGGNKGYVSFAGFYKDIQTYVLTLPQAFDFAPVLAPGAAVPDRGTVGILTRPTNGSGGSIHGFELAVNLPFSMLTPVLDGFGLFVNHSDTSSSITIRPGQLSGLDVGGAFNIPLPGLSRKVTNFKLYYEKHGLQIAVASRTRSDFLGEITDYKDDTAVTFIRGETVVDLQVGYTFPDTSFLKGLSLLFQGNNMTDALFRQYQTDRNNPTDTKRYGKTYLFGANYKF</sequence>
<evidence type="ECO:0000256" key="5">
    <source>
        <dbReference type="RuleBase" id="RU003357"/>
    </source>
</evidence>
<dbReference type="NCBIfam" id="TIGR01782">
    <property type="entry name" value="TonB-Xanth-Caul"/>
    <property type="match status" value="1"/>
</dbReference>
<dbReference type="SUPFAM" id="SSF56935">
    <property type="entry name" value="Porins"/>
    <property type="match status" value="1"/>
</dbReference>
<dbReference type="Gene3D" id="2.170.130.10">
    <property type="entry name" value="TonB-dependent receptor, plug domain"/>
    <property type="match status" value="1"/>
</dbReference>
<keyword evidence="9" id="KW-0675">Receptor</keyword>
<dbReference type="InterPro" id="IPR036942">
    <property type="entry name" value="Beta-barrel_TonB_sf"/>
</dbReference>
<evidence type="ECO:0000256" key="1">
    <source>
        <dbReference type="ARBA" id="ARBA00004442"/>
    </source>
</evidence>
<dbReference type="PANTHER" id="PTHR40980:SF3">
    <property type="entry name" value="TONB-DEPENDENT RECEPTOR-LIKE BETA-BARREL DOMAIN-CONTAINING PROTEIN"/>
    <property type="match status" value="1"/>
</dbReference>
<proteinExistence type="inferred from homology"/>
<evidence type="ECO:0000259" key="8">
    <source>
        <dbReference type="Pfam" id="PF07715"/>
    </source>
</evidence>
<dbReference type="InterPro" id="IPR010104">
    <property type="entry name" value="TonB_rcpt_bac"/>
</dbReference>
<keyword evidence="5" id="KW-0798">TonB box</keyword>
<dbReference type="Gene3D" id="2.40.170.20">
    <property type="entry name" value="TonB-dependent receptor, beta-barrel domain"/>
    <property type="match status" value="1"/>
</dbReference>
<dbReference type="InterPro" id="IPR037066">
    <property type="entry name" value="Plug_dom_sf"/>
</dbReference>
<dbReference type="Pfam" id="PF00593">
    <property type="entry name" value="TonB_dep_Rec_b-barrel"/>
    <property type="match status" value="1"/>
</dbReference>
<evidence type="ECO:0000313" key="9">
    <source>
        <dbReference type="EMBL" id="RVT51761.1"/>
    </source>
</evidence>
<dbReference type="AlphaFoldDB" id="A0A437JWK7"/>
<dbReference type="EMBL" id="SACT01000003">
    <property type="protein sequence ID" value="RVT51761.1"/>
    <property type="molecule type" value="Genomic_DNA"/>
</dbReference>
<organism evidence="9 10">
    <name type="scientific">Rubrivivax albus</name>
    <dbReference type="NCBI Taxonomy" id="2499835"/>
    <lineage>
        <taxon>Bacteria</taxon>
        <taxon>Pseudomonadati</taxon>
        <taxon>Pseudomonadota</taxon>
        <taxon>Betaproteobacteria</taxon>
        <taxon>Burkholderiales</taxon>
        <taxon>Sphaerotilaceae</taxon>
        <taxon>Rubrivivax</taxon>
    </lineage>
</organism>
<dbReference type="GO" id="GO:0009279">
    <property type="term" value="C:cell outer membrane"/>
    <property type="evidence" value="ECO:0007669"/>
    <property type="project" value="UniProtKB-SubCell"/>
</dbReference>
<reference evidence="9 10" key="1">
    <citation type="submission" date="2019-01" db="EMBL/GenBank/DDBJ databases">
        <authorList>
            <person name="Chen W.-M."/>
        </authorList>
    </citation>
    <scope>NUCLEOTIDE SEQUENCE [LARGE SCALE GENOMIC DNA]</scope>
    <source>
        <strain evidence="9 10">ICH-3</strain>
    </source>
</reference>
<accession>A0A437JWK7</accession>
<evidence type="ECO:0000313" key="10">
    <source>
        <dbReference type="Proteomes" id="UP000288178"/>
    </source>
</evidence>
<evidence type="ECO:0000256" key="2">
    <source>
        <dbReference type="ARBA" id="ARBA00009810"/>
    </source>
</evidence>
<keyword evidence="4" id="KW-0998">Cell outer membrane</keyword>
<keyword evidence="3 5" id="KW-0472">Membrane</keyword>
<comment type="similarity">
    <text evidence="2 5">Belongs to the TonB-dependent receptor family.</text>
</comment>
<gene>
    <name evidence="9" type="ORF">ENE75_11915</name>
</gene>
<name>A0A437JWK7_9BURK</name>
<feature type="compositionally biased region" description="Polar residues" evidence="6">
    <location>
        <begin position="376"/>
        <end position="388"/>
    </location>
</feature>
<keyword evidence="10" id="KW-1185">Reference proteome</keyword>
<dbReference type="InterPro" id="IPR000531">
    <property type="entry name" value="Beta-barrel_TonB"/>
</dbReference>
<comment type="subcellular location">
    <subcellularLocation>
        <location evidence="1 5">Cell outer membrane</location>
    </subcellularLocation>
</comment>
<feature type="domain" description="TonB-dependent receptor-like beta-barrel" evidence="7">
    <location>
        <begin position="409"/>
        <end position="883"/>
    </location>
</feature>
<dbReference type="Pfam" id="PF07715">
    <property type="entry name" value="Plug"/>
    <property type="match status" value="1"/>
</dbReference>
<protein>
    <submittedName>
        <fullName evidence="9">TonB-dependent receptor</fullName>
    </submittedName>
</protein>